<dbReference type="Gene3D" id="3.90.1800.10">
    <property type="entry name" value="RNA polymerase alpha subunit dimerisation domain"/>
    <property type="match status" value="1"/>
</dbReference>
<evidence type="ECO:0000256" key="15">
    <source>
        <dbReference type="SAM" id="MobiDB-lite"/>
    </source>
</evidence>
<dbReference type="Pfam" id="PF04560">
    <property type="entry name" value="RNA_pol_Rpb2_7"/>
    <property type="match status" value="1"/>
</dbReference>
<keyword evidence="5 14" id="KW-0548">Nucleotidyltransferase</keyword>
<dbReference type="Gene3D" id="2.40.50.150">
    <property type="match status" value="1"/>
</dbReference>
<keyword evidence="7" id="KW-0863">Zinc-finger</keyword>
<evidence type="ECO:0000259" key="18">
    <source>
        <dbReference type="Pfam" id="PF04561"/>
    </source>
</evidence>
<dbReference type="GO" id="GO:0008270">
    <property type="term" value="F:zinc ion binding"/>
    <property type="evidence" value="ECO:0007669"/>
    <property type="project" value="UniProtKB-KW"/>
</dbReference>
<feature type="domain" description="RNA polymerase beta subunit protrusion" evidence="19">
    <location>
        <begin position="32"/>
        <end position="426"/>
    </location>
</feature>
<dbReference type="Gene3D" id="3.90.1110.10">
    <property type="entry name" value="RNA polymerase Rpb2, domain 2"/>
    <property type="match status" value="1"/>
</dbReference>
<dbReference type="InterPro" id="IPR007120">
    <property type="entry name" value="DNA-dir_RNAP_su2_dom"/>
</dbReference>
<evidence type="ECO:0000256" key="10">
    <source>
        <dbReference type="ARBA" id="ARBA00023242"/>
    </source>
</evidence>
<feature type="domain" description="RNA polymerase Rpb2" evidence="18">
    <location>
        <begin position="182"/>
        <end position="363"/>
    </location>
</feature>
<keyword evidence="8" id="KW-0862">Zinc</keyword>
<dbReference type="FunFam" id="3.90.1110.10:FF:000007">
    <property type="entry name" value="DNA-directed RNA polymerase subunit beta"/>
    <property type="match status" value="1"/>
</dbReference>
<evidence type="ECO:0000256" key="12">
    <source>
        <dbReference type="ARBA" id="ARBA00047768"/>
    </source>
</evidence>
<protein>
    <recommendedName>
        <fullName evidence="14">DNA-directed RNA polymerase subunit beta</fullName>
        <ecNumber evidence="14">2.7.7.6</ecNumber>
    </recommendedName>
</protein>
<evidence type="ECO:0000313" key="22">
    <source>
        <dbReference type="EnsemblMetazoa" id="G32518.3:cds"/>
    </source>
</evidence>
<keyword evidence="10" id="KW-0539">Nucleus</keyword>
<dbReference type="Pfam" id="PF00562">
    <property type="entry name" value="RNA_pol_Rpb2_6"/>
    <property type="match status" value="1"/>
</dbReference>
<dbReference type="SUPFAM" id="SSF64484">
    <property type="entry name" value="beta and beta-prime subunits of DNA dependent RNA-polymerase"/>
    <property type="match status" value="1"/>
</dbReference>
<dbReference type="InterPro" id="IPR037034">
    <property type="entry name" value="RNA_pol_Rpb2_2_sf"/>
</dbReference>
<feature type="domain" description="DNA-directed RNA polymerase I subunit RPA2" evidence="21">
    <location>
        <begin position="562"/>
        <end position="620"/>
    </location>
</feature>
<comment type="function">
    <text evidence="11">DNA-dependent RNA polymerase catalyzes the transcription of DNA into RNA using the four ribonucleoside triphosphates as substrates. Second largest core component of RNA polymerase I which synthesizes ribosomal RNA precursors. Proposed to contribute to the polymerase catalytic activity and forms the polymerase active center together with the largest subunit. Pol I is composed of mobile elements and RPA2 is part of the core element with the central large cleft and probably a clamp element that moves to open and close the cleft.</text>
</comment>
<dbReference type="FunFam" id="3.90.1800.10:FF:000004">
    <property type="entry name" value="DNA-directed RNA polymerase subunit beta"/>
    <property type="match status" value="1"/>
</dbReference>
<evidence type="ECO:0000256" key="4">
    <source>
        <dbReference type="ARBA" id="ARBA00022679"/>
    </source>
</evidence>
<dbReference type="Gene3D" id="3.90.1100.10">
    <property type="match status" value="2"/>
</dbReference>
<dbReference type="Pfam" id="PF06883">
    <property type="entry name" value="RNA_pol_Rpa2_4"/>
    <property type="match status" value="1"/>
</dbReference>
<dbReference type="Pfam" id="PF04563">
    <property type="entry name" value="RNA_pol_Rpb2_1"/>
    <property type="match status" value="1"/>
</dbReference>
<dbReference type="InterPro" id="IPR007121">
    <property type="entry name" value="RNA_pol_bsu_CS"/>
</dbReference>
<feature type="domain" description="RNA polymerase Rpb2" evidence="17">
    <location>
        <begin position="1032"/>
        <end position="1135"/>
    </location>
</feature>
<evidence type="ECO:0000256" key="1">
    <source>
        <dbReference type="ARBA" id="ARBA00004604"/>
    </source>
</evidence>
<dbReference type="Pfam" id="PF04561">
    <property type="entry name" value="RNA_pol_Rpb2_2"/>
    <property type="match status" value="1"/>
</dbReference>
<evidence type="ECO:0000256" key="3">
    <source>
        <dbReference type="ARBA" id="ARBA00022478"/>
    </source>
</evidence>
<name>A0A8W8MFF2_MAGGI</name>
<keyword evidence="23" id="KW-1185">Reference proteome</keyword>
<keyword evidence="9 14" id="KW-0804">Transcription</keyword>
<dbReference type="PANTHER" id="PTHR20856">
    <property type="entry name" value="DNA-DIRECTED RNA POLYMERASE I SUBUNIT 2"/>
    <property type="match status" value="1"/>
</dbReference>
<dbReference type="CDD" id="cd00653">
    <property type="entry name" value="RNA_pol_B_RPB2"/>
    <property type="match status" value="1"/>
</dbReference>
<dbReference type="InterPro" id="IPR015712">
    <property type="entry name" value="DNA-dir_RNA_pol_su2"/>
</dbReference>
<evidence type="ECO:0000256" key="2">
    <source>
        <dbReference type="ARBA" id="ARBA00006835"/>
    </source>
</evidence>
<evidence type="ECO:0000256" key="5">
    <source>
        <dbReference type="ARBA" id="ARBA00022695"/>
    </source>
</evidence>
<evidence type="ECO:0000256" key="14">
    <source>
        <dbReference type="RuleBase" id="RU363031"/>
    </source>
</evidence>
<dbReference type="Gene3D" id="2.40.270.10">
    <property type="entry name" value="DNA-directed RNA polymerase, subunit 2, domain 6"/>
    <property type="match status" value="1"/>
</dbReference>
<dbReference type="AlphaFoldDB" id="A0A8W8MFF2"/>
<keyword evidence="6" id="KW-0479">Metal-binding</keyword>
<evidence type="ECO:0000259" key="21">
    <source>
        <dbReference type="Pfam" id="PF06883"/>
    </source>
</evidence>
<comment type="similarity">
    <text evidence="2 13">Belongs to the RNA polymerase beta chain family.</text>
</comment>
<evidence type="ECO:0000256" key="7">
    <source>
        <dbReference type="ARBA" id="ARBA00022771"/>
    </source>
</evidence>
<dbReference type="GO" id="GO:0032549">
    <property type="term" value="F:ribonucleoside binding"/>
    <property type="evidence" value="ECO:0007669"/>
    <property type="project" value="InterPro"/>
</dbReference>
<dbReference type="Proteomes" id="UP000005408">
    <property type="component" value="Unassembled WGS sequence"/>
</dbReference>
<comment type="catalytic activity">
    <reaction evidence="12">
        <text>RNA(n) + a ribonucleoside 5'-triphosphate = RNA(n+1) + diphosphate</text>
        <dbReference type="Rhea" id="RHEA:21248"/>
        <dbReference type="Rhea" id="RHEA-COMP:14527"/>
        <dbReference type="Rhea" id="RHEA-COMP:17342"/>
        <dbReference type="ChEBI" id="CHEBI:33019"/>
        <dbReference type="ChEBI" id="CHEBI:61557"/>
        <dbReference type="ChEBI" id="CHEBI:140395"/>
        <dbReference type="EC" id="2.7.7.6"/>
    </reaction>
    <physiologicalReaction direction="left-to-right" evidence="12">
        <dbReference type="Rhea" id="RHEA:21249"/>
    </physiologicalReaction>
</comment>
<sequence>MSTHLKEPSLRNLTTGDYGRLKPHQHQPLQDLTKPHIDSFNALIHGGLSRAVQTIPPVDFALPNGDRIAFKMLDATISYPTVDLGNKYAQTLKVYPAECRERGSSYLGSLSISMLWKVNGRIQGTVERKIADVPIMVKSSVCNLNGLSPKELVRRGEEAEEMGGYFISNGNEKVIRMLVMSRRNFPTCINRPSWKNRGKQYTEYGVSLRSVGEDNIGVNNVLHYLSNGSASLCFSHQKEMFFVPVVFILKALHNVTDKFIYDQLIQGKEDNSFYKGCVIAMLRHALSENLTTQKTVLAYMGEIFRVKLNLPPWYTDQDVGEYLIKYCICVHLDNNVDKFHLLVYMTRKLFAFAKGECAAESADNPMFQELLLGGQLYGMILKEKLQDWMISVKSSIDRTAKNYKEQEYVLTEVTMNDALRHTTNITKSMEYFMASGSIHSRSGLGLMQVTGLTVVADKLNFFRYISHFRCVHRGSFFSEMRTTAVRKLLPEAWGFLCPVHTPDGSPCGLLNHLTALAGAVTSHLSNKHLASLLFSMGTTPCDAPAMAPMSKCFTVFLDGRILGYLHEDIAQSVEKRLRFMKVKGLSKVPPMSEICLVPKTKFASQYPGLYIFTSTARMIRPVWNLATDCKEWIGTFEQVYMDICITPEEAIQGVTTHQELSEVSMLSTVAQFTPFSDFNQSPRNMYQCQMGKQTMGFPVHALDRRADNKLYKLQTPQSPVVRPVMYDHYEMDTYPLGTNAIVAVMSYTGYDMEDAMILNKSSFERGFAHASIYKSQIIDLNSDHHGRILQIFGCLPDNSHFLGDRLTKEGLPHIGTYLQRGDPFYSTINIQTGKSREYSYTSDEPAYVHQIKALGDTTGIQELSRVCIVLRVKRNPIIGDKFSSRHGQKGVCSMMWPVENMPFTESGMTPDILFNPHGYPSRMTIGMMIESMAGKSASLHGVCHDATPFQFSEEEPAIDHFGKLLVKAGYNYYGTERMFSGVNGQELEADIFIGVVYYQRLRHMVSDKFQVRTTGPVDPLTHQPVKGRKRGGGVRFGEMERDALIAHGTSYLLKDRLLDCSDVSKARVCTSCGSILSPYLEKLRMGSVTDASERNRRWTCKACKQKDSVQTITLPFVFRYLVAELSAMNIKVKLDVAPISSQ</sequence>
<dbReference type="FunFam" id="3.90.1100.10:FF:000016">
    <property type="entry name" value="DNA-directed RNA polymerase subunit beta"/>
    <property type="match status" value="1"/>
</dbReference>
<dbReference type="GO" id="GO:0003677">
    <property type="term" value="F:DNA binding"/>
    <property type="evidence" value="ECO:0007669"/>
    <property type="project" value="InterPro"/>
</dbReference>
<evidence type="ECO:0000256" key="8">
    <source>
        <dbReference type="ARBA" id="ARBA00022833"/>
    </source>
</evidence>
<dbReference type="EnsemblMetazoa" id="G32518.3">
    <property type="protein sequence ID" value="G32518.3:cds"/>
    <property type="gene ID" value="G32518"/>
</dbReference>
<comment type="subcellular location">
    <subcellularLocation>
        <location evidence="1">Nucleus</location>
        <location evidence="1">Nucleolus</location>
    </subcellularLocation>
</comment>
<accession>A0A8W8MFF2</accession>
<dbReference type="GO" id="GO:0003899">
    <property type="term" value="F:DNA-directed RNA polymerase activity"/>
    <property type="evidence" value="ECO:0007669"/>
    <property type="project" value="UniProtKB-EC"/>
</dbReference>
<feature type="domain" description="DNA-directed RNA polymerase subunit 2 hybrid-binding" evidence="16">
    <location>
        <begin position="669"/>
        <end position="1030"/>
    </location>
</feature>
<evidence type="ECO:0000256" key="11">
    <source>
        <dbReference type="ARBA" id="ARBA00025539"/>
    </source>
</evidence>
<dbReference type="InterPro" id="IPR014724">
    <property type="entry name" value="RNA_pol_RPB2_OB-fold"/>
</dbReference>
<reference evidence="22" key="1">
    <citation type="submission" date="2022-08" db="UniProtKB">
        <authorList>
            <consortium name="EnsemblMetazoa"/>
        </authorList>
    </citation>
    <scope>IDENTIFICATION</scope>
    <source>
        <strain evidence="22">05x7-T-G4-1.051#20</strain>
    </source>
</reference>
<dbReference type="GO" id="GO:0006351">
    <property type="term" value="P:DNA-templated transcription"/>
    <property type="evidence" value="ECO:0007669"/>
    <property type="project" value="InterPro"/>
</dbReference>
<evidence type="ECO:0000256" key="13">
    <source>
        <dbReference type="RuleBase" id="RU000434"/>
    </source>
</evidence>
<dbReference type="FunFam" id="2.40.270.10:FF:000011">
    <property type="entry name" value="DNA-directed RNA polymerase subunit beta"/>
    <property type="match status" value="1"/>
</dbReference>
<evidence type="ECO:0000256" key="9">
    <source>
        <dbReference type="ARBA" id="ARBA00023163"/>
    </source>
</evidence>
<evidence type="ECO:0000256" key="6">
    <source>
        <dbReference type="ARBA" id="ARBA00022723"/>
    </source>
</evidence>
<feature type="region of interest" description="Disordered" evidence="15">
    <location>
        <begin position="1"/>
        <end position="31"/>
    </location>
</feature>
<dbReference type="OMA" id="FFGVVHY"/>
<dbReference type="OrthoDB" id="10248617at2759"/>
<evidence type="ECO:0000259" key="17">
    <source>
        <dbReference type="Pfam" id="PF04560"/>
    </source>
</evidence>
<proteinExistence type="inferred from homology"/>
<evidence type="ECO:0000259" key="16">
    <source>
        <dbReference type="Pfam" id="PF00562"/>
    </source>
</evidence>
<dbReference type="PROSITE" id="PS01166">
    <property type="entry name" value="RNA_POL_BETA"/>
    <property type="match status" value="1"/>
</dbReference>
<dbReference type="FunFam" id="3.90.1100.10:FF:000008">
    <property type="entry name" value="DNA-directed RNA polymerase subunit beta"/>
    <property type="match status" value="1"/>
</dbReference>
<dbReference type="GO" id="GO:0005730">
    <property type="term" value="C:nucleolus"/>
    <property type="evidence" value="ECO:0007669"/>
    <property type="project" value="UniProtKB-SubCell"/>
</dbReference>
<keyword evidence="4 14" id="KW-0808">Transferase</keyword>
<organism evidence="22 23">
    <name type="scientific">Magallana gigas</name>
    <name type="common">Pacific oyster</name>
    <name type="synonym">Crassostrea gigas</name>
    <dbReference type="NCBI Taxonomy" id="29159"/>
    <lineage>
        <taxon>Eukaryota</taxon>
        <taxon>Metazoa</taxon>
        <taxon>Spiralia</taxon>
        <taxon>Lophotrochozoa</taxon>
        <taxon>Mollusca</taxon>
        <taxon>Bivalvia</taxon>
        <taxon>Autobranchia</taxon>
        <taxon>Pteriomorphia</taxon>
        <taxon>Ostreida</taxon>
        <taxon>Ostreoidea</taxon>
        <taxon>Ostreidae</taxon>
        <taxon>Magallana</taxon>
    </lineage>
</organism>
<dbReference type="GO" id="GO:0000428">
    <property type="term" value="C:DNA-directed RNA polymerase complex"/>
    <property type="evidence" value="ECO:0007669"/>
    <property type="project" value="UniProtKB-KW"/>
</dbReference>
<dbReference type="InterPro" id="IPR037033">
    <property type="entry name" value="DNA-dir_RNAP_su2_hyb_sf"/>
</dbReference>
<dbReference type="InterPro" id="IPR007645">
    <property type="entry name" value="RNA_pol_Rpb2_3"/>
</dbReference>
<evidence type="ECO:0000313" key="23">
    <source>
        <dbReference type="Proteomes" id="UP000005408"/>
    </source>
</evidence>
<dbReference type="Pfam" id="PF04565">
    <property type="entry name" value="RNA_pol_Rpb2_3"/>
    <property type="match status" value="1"/>
</dbReference>
<dbReference type="InterPro" id="IPR007644">
    <property type="entry name" value="RNA_pol_bsu_protrusion"/>
</dbReference>
<evidence type="ECO:0000259" key="19">
    <source>
        <dbReference type="Pfam" id="PF04563"/>
    </source>
</evidence>
<dbReference type="InterPro" id="IPR007642">
    <property type="entry name" value="RNA_pol_Rpb2_2"/>
</dbReference>
<dbReference type="InterPro" id="IPR009674">
    <property type="entry name" value="Rpa2_dom_4"/>
</dbReference>
<dbReference type="FunFam" id="2.40.270.10:FF:000006">
    <property type="entry name" value="DNA-directed RNA polymerase subunit beta"/>
    <property type="match status" value="1"/>
</dbReference>
<dbReference type="InterPro" id="IPR007641">
    <property type="entry name" value="RNA_pol_Rpb2_7"/>
</dbReference>
<evidence type="ECO:0000259" key="20">
    <source>
        <dbReference type="Pfam" id="PF04565"/>
    </source>
</evidence>
<feature type="domain" description="RNA polymerase Rpb2" evidence="20">
    <location>
        <begin position="454"/>
        <end position="517"/>
    </location>
</feature>
<keyword evidence="3 14" id="KW-0240">DNA-directed RNA polymerase</keyword>
<dbReference type="EC" id="2.7.7.6" evidence="14"/>